<reference evidence="1 2" key="1">
    <citation type="submission" date="2008-07" db="EMBL/GenBank/DDBJ databases">
        <authorList>
            <person name="El-Sayed N."/>
            <person name="Caler E."/>
            <person name="Inman J."/>
            <person name="Amedeo P."/>
            <person name="Hass B."/>
            <person name="Wortman J."/>
        </authorList>
    </citation>
    <scope>NUCLEOTIDE SEQUENCE [LARGE SCALE GENOMIC DNA]</scope>
    <source>
        <strain evidence="2">ATCC 50983 / TXsc</strain>
    </source>
</reference>
<dbReference type="RefSeq" id="XP_002773736.1">
    <property type="nucleotide sequence ID" value="XM_002773690.1"/>
</dbReference>
<dbReference type="AlphaFoldDB" id="C5LC69"/>
<protein>
    <submittedName>
        <fullName evidence="1">Uncharacterized protein</fullName>
    </submittedName>
</protein>
<dbReference type="EMBL" id="GG680918">
    <property type="protein sequence ID" value="EER05552.1"/>
    <property type="molecule type" value="Genomic_DNA"/>
</dbReference>
<dbReference type="GeneID" id="9042302"/>
<keyword evidence="2" id="KW-1185">Reference proteome</keyword>
<name>C5LC69_PERM5</name>
<dbReference type="InParanoid" id="C5LC69"/>
<evidence type="ECO:0000313" key="2">
    <source>
        <dbReference type="Proteomes" id="UP000007800"/>
    </source>
</evidence>
<proteinExistence type="predicted"/>
<sequence>MPLAVLSRSLLEVSYDSLHSSSVQADILQAVIGQGILAIKSLPPSFTEAQSILAEALPLCSGGREDVMGDGTIRTTLAQVSADESPAFLRNRACPVSTVQARRDVHTTLDHVGQRVAGAMDRVGTAKEALTQWTTLGSPYRASSW</sequence>
<dbReference type="Proteomes" id="UP000007800">
    <property type="component" value="Unassembled WGS sequence"/>
</dbReference>
<gene>
    <name evidence="1" type="ORF">Pmar_PMAR011580</name>
</gene>
<accession>C5LC69</accession>
<evidence type="ECO:0000313" key="1">
    <source>
        <dbReference type="EMBL" id="EER05552.1"/>
    </source>
</evidence>
<organism evidence="2">
    <name type="scientific">Perkinsus marinus (strain ATCC 50983 / TXsc)</name>
    <dbReference type="NCBI Taxonomy" id="423536"/>
    <lineage>
        <taxon>Eukaryota</taxon>
        <taxon>Sar</taxon>
        <taxon>Alveolata</taxon>
        <taxon>Perkinsozoa</taxon>
        <taxon>Perkinsea</taxon>
        <taxon>Perkinsida</taxon>
        <taxon>Perkinsidae</taxon>
        <taxon>Perkinsus</taxon>
    </lineage>
</organism>